<name>A0A2S1SKF1_9FLAO</name>
<keyword evidence="4" id="KW-1185">Reference proteome</keyword>
<dbReference type="OrthoDB" id="883593at2"/>
<accession>A0A2S1SKF1</accession>
<evidence type="ECO:0000313" key="2">
    <source>
        <dbReference type="EMBL" id="AWI26842.1"/>
    </source>
</evidence>
<evidence type="ECO:0000313" key="3">
    <source>
        <dbReference type="EMBL" id="AWI26876.1"/>
    </source>
</evidence>
<protein>
    <recommendedName>
        <fullName evidence="5">TonB C-terminal domain-containing protein</fullName>
    </recommendedName>
</protein>
<dbReference type="RefSeq" id="WP_108904619.1">
    <property type="nucleotide sequence ID" value="NZ_CP029187.1"/>
</dbReference>
<feature type="chain" id="PRO_5036321663" description="TonB C-terminal domain-containing protein" evidence="1">
    <location>
        <begin position="19"/>
        <end position="143"/>
    </location>
</feature>
<sequence>MKTSLIITLFFSCFLVKAQSVTVGGRIFEADKSRACNPDRIFVVSVTPAKFDNSNGELVQRLNASIPFDKSISGEVRLLFTINCEAEAYGFQTIKGISEEIDNQIIESLEKMQSWIAGIQNGKPIDTMYSLILSIKKGKFKSK</sequence>
<dbReference type="EMBL" id="CP029187">
    <property type="protein sequence ID" value="AWI26876.1"/>
    <property type="molecule type" value="Genomic_DNA"/>
</dbReference>
<evidence type="ECO:0000256" key="1">
    <source>
        <dbReference type="SAM" id="SignalP"/>
    </source>
</evidence>
<dbReference type="KEGG" id="fpal:HYN49_13555"/>
<reference evidence="2 4" key="1">
    <citation type="submission" date="2018-05" db="EMBL/GenBank/DDBJ databases">
        <title>Genome sequencing of Flavobacterium sp. HYN0049.</title>
        <authorList>
            <person name="Yi H."/>
            <person name="Baek C."/>
        </authorList>
    </citation>
    <scope>NUCLEOTIDE SEQUENCE [LARGE SCALE GENOMIC DNA]</scope>
    <source>
        <strain evidence="2 4">HYN0049</strain>
    </source>
</reference>
<evidence type="ECO:0000313" key="4">
    <source>
        <dbReference type="Proteomes" id="UP000244937"/>
    </source>
</evidence>
<dbReference type="AlphaFoldDB" id="A0A2S1SKF1"/>
<dbReference type="Proteomes" id="UP000244937">
    <property type="component" value="Chromosome"/>
</dbReference>
<keyword evidence="1" id="KW-0732">Signal</keyword>
<organism evidence="2 4">
    <name type="scientific">Flavobacterium pallidum</name>
    <dbReference type="NCBI Taxonomy" id="2172098"/>
    <lineage>
        <taxon>Bacteria</taxon>
        <taxon>Pseudomonadati</taxon>
        <taxon>Bacteroidota</taxon>
        <taxon>Flavobacteriia</taxon>
        <taxon>Flavobacteriales</taxon>
        <taxon>Flavobacteriaceae</taxon>
        <taxon>Flavobacterium</taxon>
    </lineage>
</organism>
<dbReference type="EMBL" id="CP029187">
    <property type="protein sequence ID" value="AWI26842.1"/>
    <property type="molecule type" value="Genomic_DNA"/>
</dbReference>
<evidence type="ECO:0008006" key="5">
    <source>
        <dbReference type="Google" id="ProtNLM"/>
    </source>
</evidence>
<proteinExistence type="predicted"/>
<dbReference type="KEGG" id="fpal:HYN49_13725"/>
<gene>
    <name evidence="2" type="ORF">HYN49_13555</name>
    <name evidence="3" type="ORF">HYN49_13725</name>
</gene>
<feature type="signal peptide" evidence="1">
    <location>
        <begin position="1"/>
        <end position="18"/>
    </location>
</feature>